<dbReference type="GO" id="GO:0031683">
    <property type="term" value="F:G-protein beta/gamma-subunit complex binding"/>
    <property type="evidence" value="ECO:0007669"/>
    <property type="project" value="InterPro"/>
</dbReference>
<keyword evidence="3 11" id="KW-0479">Metal-binding</keyword>
<feature type="binding site" evidence="10">
    <location>
        <begin position="496"/>
        <end position="497"/>
    </location>
    <ligand>
        <name>GTP</name>
        <dbReference type="ChEBI" id="CHEBI:37565"/>
    </ligand>
</feature>
<keyword evidence="4 10" id="KW-0547">Nucleotide-binding</keyword>
<dbReference type="GO" id="GO:0005525">
    <property type="term" value="F:GTP binding"/>
    <property type="evidence" value="ECO:0007669"/>
    <property type="project" value="UniProtKB-KW"/>
</dbReference>
<dbReference type="InterPro" id="IPR027417">
    <property type="entry name" value="P-loop_NTPase"/>
</dbReference>
<dbReference type="Gene3D" id="1.10.400.10">
    <property type="entry name" value="GI Alpha 1, domain 2-like"/>
    <property type="match status" value="1"/>
</dbReference>
<dbReference type="Proteomes" id="UP000310708">
    <property type="component" value="Unassembled WGS sequence"/>
</dbReference>
<dbReference type="GO" id="GO:0003924">
    <property type="term" value="F:GTPase activity"/>
    <property type="evidence" value="ECO:0007669"/>
    <property type="project" value="InterPro"/>
</dbReference>
<evidence type="ECO:0000256" key="2">
    <source>
        <dbReference type="ARBA" id="ARBA00022707"/>
    </source>
</evidence>
<dbReference type="GO" id="GO:0007189">
    <property type="term" value="P:adenylate cyclase-activating G protein-coupled receptor signaling pathway"/>
    <property type="evidence" value="ECO:0007669"/>
    <property type="project" value="TreeGrafter"/>
</dbReference>
<dbReference type="PRINTS" id="PR01241">
    <property type="entry name" value="GPROTEINAFNG"/>
</dbReference>
<dbReference type="AlphaFoldDB" id="A0A4T0PSG4"/>
<dbReference type="InterPro" id="IPR002975">
    <property type="entry name" value="Fungi_Gprotein_alpha"/>
</dbReference>
<dbReference type="FunFam" id="3.40.50.300:FF:000181">
    <property type="entry name" value="Guanine nucleotide-binding protein subunit alpha"/>
    <property type="match status" value="1"/>
</dbReference>
<feature type="binding site" evidence="10">
    <location>
        <begin position="615"/>
        <end position="618"/>
    </location>
    <ligand>
        <name>GTP</name>
        <dbReference type="ChEBI" id="CHEBI:37565"/>
    </ligand>
</feature>
<accession>A0A4T0PSG4</accession>
<evidence type="ECO:0000256" key="8">
    <source>
        <dbReference type="ARBA" id="ARBA00023224"/>
    </source>
</evidence>
<sequence length="698" mass="78473">MLDFVIEQIAFDRIIAAVAVVVSLAFIRSYAGGVKNDHRRDLHQRTVILAGLPSSVLTCTLPTLAETGATIIILHPRPLELVAIINAIRLRFTDAEIFAEKCDLNDVESVKEFSDNWNKSERTPTGPSNTIESGQIRRIDGVIFSTDYEDGVVITPNQEKRDAAAHLLLLSLIPAIAHSPNSRDIRVIRLVQPFYTAGTLKVVNSKVTNINLAGIQALRGIALSRYLQSEIDSAKSQNVVPEVDKTRIEKSNVSCLTVCPGFVREATVWPLFSQYGIIGKLLYFLLLPSASEGSEVITYALMKEKPGKGMLYRDNKLVGLPKELQIELSNIDNLKSTASSTKAGEMGLCSSKQDKNGKQRSLEIDKQLEDDAKKMRRDCKILLLGSGESGKSTIVKQMKIIHQNGYSKEELIGFRLIVFKNVVDSAQSVVLALRKLSMEPISNTNQHYADYILGFRLDLEPGMTLNKELVNAIDSLWNDPIIPKLLDRSSEWYLMDSAPYFFQNVHRIGNQDYIPNENDVLRARIKTTGITETRFTMGQLSIHMFDVGGQRSERKKWIHCFEAVTSIIFCVAISEYDQTLLEESGQNRMQESLVLFESVINSRWFLRTSIILFMNKVDVFRVKITKVPLEKYFPEYSGGAELNKAAKYILWRFTQTNRARLSIYPHLTQATDTSNIRLVFAAVKETILQNALRDSGIL</sequence>
<keyword evidence="12" id="KW-0472">Membrane</keyword>
<dbReference type="FunFam" id="3.40.50.300:FF:000692">
    <property type="entry name" value="Guanine nucleotide-binding protein subunit alpha"/>
    <property type="match status" value="1"/>
</dbReference>
<organism evidence="13 14">
    <name type="scientific">Wallemia mellicola</name>
    <dbReference type="NCBI Taxonomy" id="1708541"/>
    <lineage>
        <taxon>Eukaryota</taxon>
        <taxon>Fungi</taxon>
        <taxon>Dikarya</taxon>
        <taxon>Basidiomycota</taxon>
        <taxon>Wallemiomycotina</taxon>
        <taxon>Wallemiomycetes</taxon>
        <taxon>Wallemiales</taxon>
        <taxon>Wallemiaceae</taxon>
        <taxon>Wallemia</taxon>
    </lineage>
</organism>
<dbReference type="FunFam" id="1.10.400.10:FF:000007">
    <property type="entry name" value="Guanine nucleotide-binding protein subunit alpha"/>
    <property type="match status" value="1"/>
</dbReference>
<name>A0A4T0PSG4_9BASI</name>
<evidence type="ECO:0000256" key="9">
    <source>
        <dbReference type="ARBA" id="ARBA00023288"/>
    </source>
</evidence>
<evidence type="ECO:0000256" key="6">
    <source>
        <dbReference type="ARBA" id="ARBA00023134"/>
    </source>
</evidence>
<evidence type="ECO:0000313" key="13">
    <source>
        <dbReference type="EMBL" id="TIC65941.1"/>
    </source>
</evidence>
<dbReference type="GO" id="GO:0001664">
    <property type="term" value="F:G protein-coupled receptor binding"/>
    <property type="evidence" value="ECO:0007669"/>
    <property type="project" value="InterPro"/>
</dbReference>
<evidence type="ECO:0000256" key="11">
    <source>
        <dbReference type="PIRSR" id="PIRSR601019-2"/>
    </source>
</evidence>
<feature type="binding site" evidence="10">
    <location>
        <position position="670"/>
    </location>
    <ligand>
        <name>GTP</name>
        <dbReference type="ChEBI" id="CHEBI:37565"/>
    </ligand>
</feature>
<dbReference type="InterPro" id="IPR011025">
    <property type="entry name" value="GproteinA_insert"/>
</dbReference>
<dbReference type="EMBL" id="SPRX01000019">
    <property type="protein sequence ID" value="TIC65941.1"/>
    <property type="molecule type" value="Genomic_DNA"/>
</dbReference>
<dbReference type="GO" id="GO:0046872">
    <property type="term" value="F:metal ion binding"/>
    <property type="evidence" value="ECO:0007669"/>
    <property type="project" value="UniProtKB-KW"/>
</dbReference>
<evidence type="ECO:0000256" key="4">
    <source>
        <dbReference type="ARBA" id="ARBA00022741"/>
    </source>
</evidence>
<keyword evidence="5 11" id="KW-0460">Magnesium</keyword>
<comment type="caution">
    <text evidence="13">The sequence shown here is derived from an EMBL/GenBank/DDBJ whole genome shotgun (WGS) entry which is preliminary data.</text>
</comment>
<dbReference type="SMART" id="SM00275">
    <property type="entry name" value="G_alpha"/>
    <property type="match status" value="1"/>
</dbReference>
<feature type="transmembrane region" description="Helical" evidence="12">
    <location>
        <begin position="14"/>
        <end position="34"/>
    </location>
</feature>
<feature type="binding site" evidence="10">
    <location>
        <begin position="388"/>
        <end position="393"/>
    </location>
    <ligand>
        <name>GTP</name>
        <dbReference type="ChEBI" id="CHEBI:37565"/>
    </ligand>
</feature>
<feature type="binding site" evidence="11">
    <location>
        <position position="392"/>
    </location>
    <ligand>
        <name>Mg(2+)</name>
        <dbReference type="ChEBI" id="CHEBI:18420"/>
    </ligand>
</feature>
<evidence type="ECO:0000256" key="10">
    <source>
        <dbReference type="PIRSR" id="PIRSR601019-1"/>
    </source>
</evidence>
<feature type="binding site" evidence="11">
    <location>
        <position position="527"/>
    </location>
    <ligand>
        <name>Mg(2+)</name>
        <dbReference type="ChEBI" id="CHEBI:18420"/>
    </ligand>
</feature>
<dbReference type="InterPro" id="IPR001019">
    <property type="entry name" value="Gprotein_alpha_su"/>
</dbReference>
<keyword evidence="2" id="KW-0519">Myristate</keyword>
<dbReference type="GO" id="GO:0005834">
    <property type="term" value="C:heterotrimeric G-protein complex"/>
    <property type="evidence" value="ECO:0007669"/>
    <property type="project" value="InterPro"/>
</dbReference>
<dbReference type="GO" id="GO:0005737">
    <property type="term" value="C:cytoplasm"/>
    <property type="evidence" value="ECO:0007669"/>
    <property type="project" value="TreeGrafter"/>
</dbReference>
<keyword evidence="12" id="KW-1133">Transmembrane helix</keyword>
<evidence type="ECO:0000313" key="14">
    <source>
        <dbReference type="Proteomes" id="UP000310708"/>
    </source>
</evidence>
<feature type="binding site" evidence="10">
    <location>
        <begin position="521"/>
        <end position="527"/>
    </location>
    <ligand>
        <name>GTP</name>
        <dbReference type="ChEBI" id="CHEBI:37565"/>
    </ligand>
</feature>
<comment type="subunit">
    <text evidence="1">G proteins are composed of 3 units; alpha, beta and gamma. The alpha chain contains the guanine nucleotide binding site.</text>
</comment>
<evidence type="ECO:0008006" key="15">
    <source>
        <dbReference type="Google" id="ProtNLM"/>
    </source>
</evidence>
<evidence type="ECO:0000256" key="3">
    <source>
        <dbReference type="ARBA" id="ARBA00022723"/>
    </source>
</evidence>
<keyword evidence="12" id="KW-0812">Transmembrane</keyword>
<dbReference type="PANTHER" id="PTHR10218">
    <property type="entry name" value="GTP-BINDING PROTEIN ALPHA SUBUNIT"/>
    <property type="match status" value="1"/>
</dbReference>
<evidence type="ECO:0000256" key="5">
    <source>
        <dbReference type="ARBA" id="ARBA00022842"/>
    </source>
</evidence>
<feature type="transmembrane region" description="Helical" evidence="12">
    <location>
        <begin position="46"/>
        <end position="65"/>
    </location>
</feature>
<dbReference type="Pfam" id="PF00503">
    <property type="entry name" value="G-alpha"/>
    <property type="match status" value="1"/>
</dbReference>
<keyword evidence="9" id="KW-0449">Lipoprotein</keyword>
<evidence type="ECO:0000256" key="12">
    <source>
        <dbReference type="SAM" id="Phobius"/>
    </source>
</evidence>
<reference evidence="13 14" key="1">
    <citation type="submission" date="2019-03" db="EMBL/GenBank/DDBJ databases">
        <title>Sequencing 25 genomes of Wallemia mellicola.</title>
        <authorList>
            <person name="Gostincar C."/>
        </authorList>
    </citation>
    <scope>NUCLEOTIDE SEQUENCE [LARGE SCALE GENOMIC DNA]</scope>
    <source>
        <strain evidence="13 14">EXF-757</strain>
    </source>
</reference>
<dbReference type="PANTHER" id="PTHR10218:SF369">
    <property type="entry name" value="GUANINE NUCLEOTIDE-BINDING PROTEIN ALPHA-2 SUBUNIT"/>
    <property type="match status" value="1"/>
</dbReference>
<dbReference type="Gene3D" id="3.40.50.300">
    <property type="entry name" value="P-loop containing nucleotide triphosphate hydrolases"/>
    <property type="match status" value="1"/>
</dbReference>
<keyword evidence="8" id="KW-0807">Transducer</keyword>
<dbReference type="PROSITE" id="PS51882">
    <property type="entry name" value="G_ALPHA"/>
    <property type="match status" value="1"/>
</dbReference>
<proteinExistence type="predicted"/>
<keyword evidence="7" id="KW-0564">Palmitate</keyword>
<evidence type="ECO:0000256" key="7">
    <source>
        <dbReference type="ARBA" id="ARBA00023139"/>
    </source>
</evidence>
<keyword evidence="6 10" id="KW-0342">GTP-binding</keyword>
<dbReference type="PRINTS" id="PR00318">
    <property type="entry name" value="GPROTEINA"/>
</dbReference>
<dbReference type="SUPFAM" id="SSF52540">
    <property type="entry name" value="P-loop containing nucleoside triphosphate hydrolases"/>
    <property type="match status" value="1"/>
</dbReference>
<gene>
    <name evidence="13" type="ORF">E3Q01_01863</name>
</gene>
<protein>
    <recommendedName>
        <fullName evidence="15">Guanine nucleotide binding protein, alpha subunit</fullName>
    </recommendedName>
</protein>
<dbReference type="GO" id="GO:0010255">
    <property type="term" value="P:glucose mediated signaling pathway"/>
    <property type="evidence" value="ECO:0007669"/>
    <property type="project" value="UniProtKB-ARBA"/>
</dbReference>
<dbReference type="GO" id="GO:0032502">
    <property type="term" value="P:developmental process"/>
    <property type="evidence" value="ECO:0007669"/>
    <property type="project" value="UniProtKB-ARBA"/>
</dbReference>
<feature type="binding site" evidence="10">
    <location>
        <begin position="546"/>
        <end position="550"/>
    </location>
    <ligand>
        <name>GTP</name>
        <dbReference type="ChEBI" id="CHEBI:37565"/>
    </ligand>
</feature>
<dbReference type="SUPFAM" id="SSF47895">
    <property type="entry name" value="Transducin (alpha subunit), insertion domain"/>
    <property type="match status" value="1"/>
</dbReference>
<evidence type="ECO:0000256" key="1">
    <source>
        <dbReference type="ARBA" id="ARBA00011356"/>
    </source>
</evidence>
<dbReference type="CDD" id="cd00066">
    <property type="entry name" value="G-alpha"/>
    <property type="match status" value="1"/>
</dbReference>